<gene>
    <name evidence="2" type="ORF">ABID14_000548</name>
</gene>
<accession>A0ABV2J8F3</accession>
<dbReference type="SUPFAM" id="SSF52266">
    <property type="entry name" value="SGNH hydrolase"/>
    <property type="match status" value="1"/>
</dbReference>
<keyword evidence="1" id="KW-0812">Transmembrane</keyword>
<organism evidence="2 3">
    <name type="scientific">Peptoniphilus olsenii</name>
    <dbReference type="NCBI Taxonomy" id="411570"/>
    <lineage>
        <taxon>Bacteria</taxon>
        <taxon>Bacillati</taxon>
        <taxon>Bacillota</taxon>
        <taxon>Tissierellia</taxon>
        <taxon>Tissierellales</taxon>
        <taxon>Peptoniphilaceae</taxon>
        <taxon>Peptoniphilus</taxon>
    </lineage>
</organism>
<evidence type="ECO:0000256" key="1">
    <source>
        <dbReference type="SAM" id="Phobius"/>
    </source>
</evidence>
<dbReference type="Proteomes" id="UP001549162">
    <property type="component" value="Unassembled WGS sequence"/>
</dbReference>
<reference evidence="2 3" key="1">
    <citation type="submission" date="2024-06" db="EMBL/GenBank/DDBJ databases">
        <title>Genomic Encyclopedia of Type Strains, Phase IV (KMG-IV): sequencing the most valuable type-strain genomes for metagenomic binning, comparative biology and taxonomic classification.</title>
        <authorList>
            <person name="Goeker M."/>
        </authorList>
    </citation>
    <scope>NUCLEOTIDE SEQUENCE [LARGE SCALE GENOMIC DNA]</scope>
    <source>
        <strain evidence="2 3">DSM 21460</strain>
    </source>
</reference>
<evidence type="ECO:0000313" key="3">
    <source>
        <dbReference type="Proteomes" id="UP001549162"/>
    </source>
</evidence>
<evidence type="ECO:0008006" key="4">
    <source>
        <dbReference type="Google" id="ProtNLM"/>
    </source>
</evidence>
<dbReference type="RefSeq" id="WP_354366957.1">
    <property type="nucleotide sequence ID" value="NZ_JBEPMA010000002.1"/>
</dbReference>
<evidence type="ECO:0000313" key="2">
    <source>
        <dbReference type="EMBL" id="MET3616923.1"/>
    </source>
</evidence>
<name>A0ABV2J8F3_9FIRM</name>
<keyword evidence="1" id="KW-1133">Transmembrane helix</keyword>
<dbReference type="InterPro" id="IPR036514">
    <property type="entry name" value="SGNH_hydro_sf"/>
</dbReference>
<dbReference type="Gene3D" id="3.40.50.1110">
    <property type="entry name" value="SGNH hydrolase"/>
    <property type="match status" value="1"/>
</dbReference>
<protein>
    <recommendedName>
        <fullName evidence="4">SGNH/GDSL hydrolase family protein</fullName>
    </recommendedName>
</protein>
<sequence>MNSIKKTKFFKITLSVIFISIFIFGFIEINNLLLRKSVTKPWDMGNKIGGFYNESEKYDMMFFGTSHSYCSFIPLYLYNDLGLKSYVLASQKQPLKISYRYIKDAVKHTKPKIIFVDIQAAIYKLDEDSATVHSYCDYMPMSMNKLKMIAKDIPTEHKLEALLPIISYHSRWSELKSEDFTVNSDKYEDDLKGYVMLKGQSKSFLNGDDEQQKDLEKIKRAREKSYLNSNLKTISKIIDLAAKNDIKVIFVKTPVFYYDDYKDNIDIISKYIEKKNINFIDFNLYSEDMNLTKNDFYDPYHLNVAGAEKFNKFFINYMFDKGIYKDNSNLDEAWRERLEKYNINKE</sequence>
<keyword evidence="1" id="KW-0472">Membrane</keyword>
<proteinExistence type="predicted"/>
<dbReference type="EMBL" id="JBEPMA010000002">
    <property type="protein sequence ID" value="MET3616923.1"/>
    <property type="molecule type" value="Genomic_DNA"/>
</dbReference>
<feature type="transmembrane region" description="Helical" evidence="1">
    <location>
        <begin position="12"/>
        <end position="34"/>
    </location>
</feature>
<comment type="caution">
    <text evidence="2">The sequence shown here is derived from an EMBL/GenBank/DDBJ whole genome shotgun (WGS) entry which is preliminary data.</text>
</comment>
<keyword evidence="3" id="KW-1185">Reference proteome</keyword>